<dbReference type="InterPro" id="IPR011055">
    <property type="entry name" value="Dup_hybrid_motif"/>
</dbReference>
<dbReference type="Proteomes" id="UP000702544">
    <property type="component" value="Unassembled WGS sequence"/>
</dbReference>
<dbReference type="AlphaFoldDB" id="A0AAE4Z945"/>
<gene>
    <name evidence="5" type="ORF">GWO12_10700</name>
</gene>
<feature type="coiled-coil region" evidence="2">
    <location>
        <begin position="28"/>
        <end position="90"/>
    </location>
</feature>
<evidence type="ECO:0000259" key="4">
    <source>
        <dbReference type="Pfam" id="PF24568"/>
    </source>
</evidence>
<keyword evidence="2" id="KW-0175">Coiled coil</keyword>
<dbReference type="Gene3D" id="6.10.250.3150">
    <property type="match status" value="1"/>
</dbReference>
<accession>A0AAE4Z945</accession>
<dbReference type="PANTHER" id="PTHR21666">
    <property type="entry name" value="PEPTIDASE-RELATED"/>
    <property type="match status" value="1"/>
</dbReference>
<protein>
    <submittedName>
        <fullName evidence="5">Peptidoglycan DD-metalloendopeptidase family protein</fullName>
    </submittedName>
</protein>
<sequence>MLNPRSLAPACLALFVAAGAVRGQEDPIKPLEEQIRLSRQRLARIQEEKQRLRSEMNELSAQVHDVRAEIENLNRQTRNQETLLRELDHQLAIRDQLVGETVADLLRTQDQLTEKQVLFARRARDLYKRGPLASVQVLLAAESFSDLINRYQYLYLVALHDRLLVRQIEELKDQLEEHYGELRQEANGLREVRNQKVNEIQDLYFLERERSRRLRTVQGLHASTEQRLVELERDEEELNGLIDRLEREREAAEALAASEPTRSTITEAERGKLDWPVDGRLIYRFGRQANADGTTILRRGIGIAAERGAPVKAVAGGTVVFAQPYLSYGPSVILSHGGGYYSVYLYLSEILAMQGETVILGQPIGRVGGSETPEGAHLGFQIRINREAVDPLPWLKRRSGG</sequence>
<evidence type="ECO:0000313" key="5">
    <source>
        <dbReference type="EMBL" id="NIR75559.1"/>
    </source>
</evidence>
<evidence type="ECO:0000256" key="2">
    <source>
        <dbReference type="SAM" id="Coils"/>
    </source>
</evidence>
<proteinExistence type="predicted"/>
<dbReference type="SUPFAM" id="SSF51261">
    <property type="entry name" value="Duplicated hybrid motif"/>
    <property type="match status" value="1"/>
</dbReference>
<dbReference type="PANTHER" id="PTHR21666:SF289">
    <property type="entry name" value="L-ALA--D-GLU ENDOPEPTIDASE"/>
    <property type="match status" value="1"/>
</dbReference>
<dbReference type="Pfam" id="PF24568">
    <property type="entry name" value="CC_PcsB"/>
    <property type="match status" value="1"/>
</dbReference>
<dbReference type="EMBL" id="JAACAK010000083">
    <property type="protein sequence ID" value="NIR75559.1"/>
    <property type="molecule type" value="Genomic_DNA"/>
</dbReference>
<dbReference type="InterPro" id="IPR057309">
    <property type="entry name" value="PcsB_CC"/>
</dbReference>
<evidence type="ECO:0000256" key="1">
    <source>
        <dbReference type="ARBA" id="ARBA00022729"/>
    </source>
</evidence>
<comment type="caution">
    <text evidence="5">The sequence shown here is derived from an EMBL/GenBank/DDBJ whole genome shotgun (WGS) entry which is preliminary data.</text>
</comment>
<evidence type="ECO:0000259" key="3">
    <source>
        <dbReference type="Pfam" id="PF01551"/>
    </source>
</evidence>
<feature type="coiled-coil region" evidence="2">
    <location>
        <begin position="165"/>
        <end position="258"/>
    </location>
</feature>
<dbReference type="Gene3D" id="2.70.70.10">
    <property type="entry name" value="Glucose Permease (Domain IIA)"/>
    <property type="match status" value="1"/>
</dbReference>
<dbReference type="InterPro" id="IPR050570">
    <property type="entry name" value="Cell_wall_metabolism_enzyme"/>
</dbReference>
<dbReference type="InterPro" id="IPR016047">
    <property type="entry name" value="M23ase_b-sheet_dom"/>
</dbReference>
<dbReference type="CDD" id="cd12797">
    <property type="entry name" value="M23_peptidase"/>
    <property type="match status" value="1"/>
</dbReference>
<dbReference type="GO" id="GO:0004222">
    <property type="term" value="F:metalloendopeptidase activity"/>
    <property type="evidence" value="ECO:0007669"/>
    <property type="project" value="TreeGrafter"/>
</dbReference>
<keyword evidence="1" id="KW-0732">Signal</keyword>
<evidence type="ECO:0000313" key="6">
    <source>
        <dbReference type="Proteomes" id="UP000702544"/>
    </source>
</evidence>
<organism evidence="5 6">
    <name type="scientific">Candidatus Kutchimonas denitrificans</name>
    <dbReference type="NCBI Taxonomy" id="3056748"/>
    <lineage>
        <taxon>Bacteria</taxon>
        <taxon>Pseudomonadati</taxon>
        <taxon>Gemmatimonadota</taxon>
        <taxon>Gemmatimonadia</taxon>
        <taxon>Candidatus Palauibacterales</taxon>
        <taxon>Candidatus Palauibacteraceae</taxon>
        <taxon>Candidatus Kutchimonas</taxon>
    </lineage>
</organism>
<feature type="domain" description="Peptidoglycan hydrolase PcsB coiled-coil" evidence="4">
    <location>
        <begin position="109"/>
        <end position="177"/>
    </location>
</feature>
<name>A0AAE4Z945_9BACT</name>
<reference evidence="5 6" key="1">
    <citation type="submission" date="2020-01" db="EMBL/GenBank/DDBJ databases">
        <title>Genomes assembled from Gulf of Kutch pelagic sediment metagenomes.</title>
        <authorList>
            <person name="Chandrashekar M."/>
            <person name="Mahajan M.S."/>
            <person name="Dave K.J."/>
            <person name="Vatsa P."/>
            <person name="Nathani N.M."/>
        </authorList>
    </citation>
    <scope>NUCLEOTIDE SEQUENCE [LARGE SCALE GENOMIC DNA]</scope>
    <source>
        <strain evidence="5">KS3-K002</strain>
    </source>
</reference>
<feature type="domain" description="M23ase beta-sheet core" evidence="3">
    <location>
        <begin position="299"/>
        <end position="391"/>
    </location>
</feature>
<dbReference type="Pfam" id="PF01551">
    <property type="entry name" value="Peptidase_M23"/>
    <property type="match status" value="1"/>
</dbReference>